<dbReference type="InterPro" id="IPR011009">
    <property type="entry name" value="Kinase-like_dom_sf"/>
</dbReference>
<comment type="caution">
    <text evidence="6">The sequence shown here is derived from an EMBL/GenBank/DDBJ whole genome shotgun (WGS) entry which is preliminary data.</text>
</comment>
<keyword evidence="4" id="KW-0067">ATP-binding</keyword>
<feature type="domain" description="Protein kinase" evidence="5">
    <location>
        <begin position="470"/>
        <end position="747"/>
    </location>
</feature>
<reference evidence="6" key="1">
    <citation type="submission" date="2021-03" db="EMBL/GenBank/DDBJ databases">
        <title>Evolutionary innovations through gain and loss of genes in the ectomycorrhizal Boletales.</title>
        <authorList>
            <person name="Wu G."/>
            <person name="Miyauchi S."/>
            <person name="Morin E."/>
            <person name="Yang Z.-L."/>
            <person name="Xu J."/>
            <person name="Martin F.M."/>
        </authorList>
    </citation>
    <scope>NUCLEOTIDE SEQUENCE</scope>
    <source>
        <strain evidence="6">BR01</strain>
    </source>
</reference>
<dbReference type="GO" id="GO:0004674">
    <property type="term" value="F:protein serine/threonine kinase activity"/>
    <property type="evidence" value="ECO:0007669"/>
    <property type="project" value="TreeGrafter"/>
</dbReference>
<protein>
    <recommendedName>
        <fullName evidence="5">Protein kinase domain-containing protein</fullName>
    </recommendedName>
</protein>
<dbReference type="Pfam" id="PF00069">
    <property type="entry name" value="Pkinase"/>
    <property type="match status" value="1"/>
</dbReference>
<dbReference type="PROSITE" id="PS00108">
    <property type="entry name" value="PROTEIN_KINASE_ST"/>
    <property type="match status" value="1"/>
</dbReference>
<evidence type="ECO:0000313" key="6">
    <source>
        <dbReference type="EMBL" id="KAG6370316.1"/>
    </source>
</evidence>
<proteinExistence type="predicted"/>
<dbReference type="PANTHER" id="PTHR43671:SF86">
    <property type="entry name" value="PROTEIN KINASE DOMAIN-CONTAINING PROTEIN"/>
    <property type="match status" value="1"/>
</dbReference>
<dbReference type="GO" id="GO:0005524">
    <property type="term" value="F:ATP binding"/>
    <property type="evidence" value="ECO:0007669"/>
    <property type="project" value="UniProtKB-KW"/>
</dbReference>
<evidence type="ECO:0000256" key="1">
    <source>
        <dbReference type="ARBA" id="ARBA00022679"/>
    </source>
</evidence>
<dbReference type="OrthoDB" id="2692480at2759"/>
<keyword evidence="3" id="KW-0418">Kinase</keyword>
<organism evidence="6 7">
    <name type="scientific">Boletus reticuloceps</name>
    <dbReference type="NCBI Taxonomy" id="495285"/>
    <lineage>
        <taxon>Eukaryota</taxon>
        <taxon>Fungi</taxon>
        <taxon>Dikarya</taxon>
        <taxon>Basidiomycota</taxon>
        <taxon>Agaricomycotina</taxon>
        <taxon>Agaricomycetes</taxon>
        <taxon>Agaricomycetidae</taxon>
        <taxon>Boletales</taxon>
        <taxon>Boletineae</taxon>
        <taxon>Boletaceae</taxon>
        <taxon>Boletoideae</taxon>
        <taxon>Boletus</taxon>
    </lineage>
</organism>
<evidence type="ECO:0000256" key="4">
    <source>
        <dbReference type="ARBA" id="ARBA00022840"/>
    </source>
</evidence>
<dbReference type="EMBL" id="JAGFBS010000054">
    <property type="protein sequence ID" value="KAG6370316.1"/>
    <property type="molecule type" value="Genomic_DNA"/>
</dbReference>
<dbReference type="PANTHER" id="PTHR43671">
    <property type="entry name" value="SERINE/THREONINE-PROTEIN KINASE NEK"/>
    <property type="match status" value="1"/>
</dbReference>
<name>A0A8I2YE49_9AGAM</name>
<dbReference type="Proteomes" id="UP000683000">
    <property type="component" value="Unassembled WGS sequence"/>
</dbReference>
<evidence type="ECO:0000313" key="7">
    <source>
        <dbReference type="Proteomes" id="UP000683000"/>
    </source>
</evidence>
<dbReference type="PROSITE" id="PS50011">
    <property type="entry name" value="PROTEIN_KINASE_DOM"/>
    <property type="match status" value="1"/>
</dbReference>
<dbReference type="SUPFAM" id="SSF56112">
    <property type="entry name" value="Protein kinase-like (PK-like)"/>
    <property type="match status" value="1"/>
</dbReference>
<sequence>MGQFASSHRSPATGPADVLPVQFYVLLGNEPARVSVRPDDNLAELFASLREDPIASRFIPAKATSSNCIFYQLINPVLFAQRVLQEGDAFLRQAKQTCDEAGNRSRVEPVTTPVRILAERFSRDYAYLVIEPPDPSPELIDATEELRENHAILFKCLQVTVKRLAAWVPTDVEENLQGGTLTEDITALPPGFGEVRDALAQPRRYKASDVKDNQDFRVAQKWYKTQFKRVFAPDETNSRTLVRSREVAAFYNLLRGFNDDVLRIAGHKVSSSVKASNFAIHFVQPPFFSLLSCNFEYQQNKSWGFPIFVDAVGPPNTFRKFIPRSDFMVFSSQFDIPFVICEVVSDRWQSDRSRMLVQAAALARTGQFLLRSSSKKFFVVAIYVDASMVVSRYIVMQTEGGDAERDRKPVSIHEQSFDLRDMHEQVDFLREMYNLATHVAALSGELDPAKKECLHGIHDAASKLKSLPTKGQAKTTGDATIHSIIEESARTRELQDEGDLGVFEAEGIQNILHQMHYEIEFTPYGHPHLAVIVSKTGDRHGYLKFVEQEREVEILQYLTGIQSSSNHTISGVQFWPVEEGTVISMPVAGGWLTSLKNRNEQLWSVALQLVEAVAFMHEHNVAHMDLKPGNVIIPPEGGRLSIIDFSVSIRVRGPDATYRGVVGTEDYIAPEVREGQYKPMLADLWSCGRTLEELCAGCHPSVDRTTLLQISRQLMDPDPEARPKMSTVLERMAPTRGRDNAVSHTTLYVNVSYGFPCLQLSMQDSPDSTYTCARAFPPSVINRGMRYLQHRPEIQYLCRHALC</sequence>
<dbReference type="InterPro" id="IPR008271">
    <property type="entry name" value="Ser/Thr_kinase_AS"/>
</dbReference>
<keyword evidence="1" id="KW-0808">Transferase</keyword>
<keyword evidence="2" id="KW-0547">Nucleotide-binding</keyword>
<evidence type="ECO:0000256" key="3">
    <source>
        <dbReference type="ARBA" id="ARBA00022777"/>
    </source>
</evidence>
<evidence type="ECO:0000256" key="2">
    <source>
        <dbReference type="ARBA" id="ARBA00022741"/>
    </source>
</evidence>
<evidence type="ECO:0000259" key="5">
    <source>
        <dbReference type="PROSITE" id="PS50011"/>
    </source>
</evidence>
<keyword evidence="7" id="KW-1185">Reference proteome</keyword>
<accession>A0A8I2YE49</accession>
<dbReference type="AlphaFoldDB" id="A0A8I2YE49"/>
<dbReference type="InterPro" id="IPR000719">
    <property type="entry name" value="Prot_kinase_dom"/>
</dbReference>
<dbReference type="InterPro" id="IPR050660">
    <property type="entry name" value="NEK_Ser/Thr_kinase"/>
</dbReference>
<dbReference type="Gene3D" id="1.10.510.10">
    <property type="entry name" value="Transferase(Phosphotransferase) domain 1"/>
    <property type="match status" value="1"/>
</dbReference>
<gene>
    <name evidence="6" type="ORF">JVT61DRAFT_12269</name>
</gene>
<dbReference type="SMART" id="SM00220">
    <property type="entry name" value="S_TKc"/>
    <property type="match status" value="1"/>
</dbReference>